<keyword evidence="3 7" id="KW-0547">Nucleotide-binding</keyword>
<dbReference type="AlphaFoldDB" id="A0A7J0GYN6"/>
<name>A0A7J0GYN6_9ERIC</name>
<dbReference type="Pfam" id="PF26026">
    <property type="entry name" value="RNA_hel_CTD"/>
    <property type="match status" value="1"/>
</dbReference>
<evidence type="ECO:0000256" key="3">
    <source>
        <dbReference type="ARBA" id="ARBA00022806"/>
    </source>
</evidence>
<evidence type="ECO:0000256" key="5">
    <source>
        <dbReference type="PROSITE-ProRule" id="PRU00266"/>
    </source>
</evidence>
<gene>
    <name evidence="7" type="ORF">Acr_25g0003590</name>
</gene>
<proteinExistence type="predicted"/>
<dbReference type="GO" id="GO:0003723">
    <property type="term" value="F:RNA binding"/>
    <property type="evidence" value="ECO:0007669"/>
    <property type="project" value="UniProtKB-UniRule"/>
</dbReference>
<dbReference type="OrthoDB" id="5600252at2759"/>
<keyword evidence="3 7" id="KW-0347">Helicase</keyword>
<protein>
    <recommendedName>
        <fullName evidence="1">RNA helicase</fullName>
        <ecNumber evidence="1">3.6.4.13</ecNumber>
    </recommendedName>
</protein>
<dbReference type="EMBL" id="BJWL01000025">
    <property type="protein sequence ID" value="GFZ15950.1"/>
    <property type="molecule type" value="Genomic_DNA"/>
</dbReference>
<dbReference type="InterPro" id="IPR011709">
    <property type="entry name" value="DEAD-box_helicase_OB_fold"/>
</dbReference>
<dbReference type="GO" id="GO:0005634">
    <property type="term" value="C:nucleus"/>
    <property type="evidence" value="ECO:0007669"/>
    <property type="project" value="TreeGrafter"/>
</dbReference>
<reference evidence="7 8" key="1">
    <citation type="submission" date="2019-07" db="EMBL/GenBank/DDBJ databases">
        <title>De Novo Assembly of kiwifruit Actinidia rufa.</title>
        <authorList>
            <person name="Sugita-Konishi S."/>
            <person name="Sato K."/>
            <person name="Mori E."/>
            <person name="Abe Y."/>
            <person name="Kisaki G."/>
            <person name="Hamano K."/>
            <person name="Suezawa K."/>
            <person name="Otani M."/>
            <person name="Fukuda T."/>
            <person name="Manabe T."/>
            <person name="Gomi K."/>
            <person name="Tabuchi M."/>
            <person name="Akimitsu K."/>
            <person name="Kataoka I."/>
        </authorList>
    </citation>
    <scope>NUCLEOTIDE SEQUENCE [LARGE SCALE GENOMIC DNA]</scope>
    <source>
        <strain evidence="8">cv. Fuchu</strain>
    </source>
</reference>
<dbReference type="SUPFAM" id="SSF54768">
    <property type="entry name" value="dsRNA-binding domain-like"/>
    <property type="match status" value="1"/>
</dbReference>
<evidence type="ECO:0000259" key="6">
    <source>
        <dbReference type="PROSITE" id="PS50137"/>
    </source>
</evidence>
<dbReference type="Gene3D" id="3.30.160.20">
    <property type="match status" value="1"/>
</dbReference>
<sequence length="311" mass="34795">MRGSSSWQLAEAAKAQFSRDYSDHLALVQAYEGWTNAEKDLAGYEYCWKNFLSAQSMKAIDALRREFYSLLKDTGLVDSTTTTCNSWSYDVHLPRVVICYGLYPGVCSVVHNGKSFSLKTMEDGQVLLYYNSVNAKESKIPYPWLVFNEKIKVNSIFLRDSTAVSDSVLLLFGGNISMGDTDGHLKMLGGYLEFFMKPAIAEMYRSLRTAESQDGTFISAVRLLISEDQWGDNSKSQLQTLLTRAGYAAPTYKTKQLNNSQFRATVEFNGMQFMGQPCNNKKEAEKDAAAEALECLMGEPIGVMIISNTCR</sequence>
<comment type="catalytic activity">
    <reaction evidence="4">
        <text>ATP + H2O = ADP + phosphate + H(+)</text>
        <dbReference type="Rhea" id="RHEA:13065"/>
        <dbReference type="ChEBI" id="CHEBI:15377"/>
        <dbReference type="ChEBI" id="CHEBI:15378"/>
        <dbReference type="ChEBI" id="CHEBI:30616"/>
        <dbReference type="ChEBI" id="CHEBI:43474"/>
        <dbReference type="ChEBI" id="CHEBI:456216"/>
        <dbReference type="EC" id="3.6.4.13"/>
    </reaction>
</comment>
<feature type="domain" description="DRBM" evidence="6">
    <location>
        <begin position="233"/>
        <end position="298"/>
    </location>
</feature>
<evidence type="ECO:0000256" key="2">
    <source>
        <dbReference type="ARBA" id="ARBA00022801"/>
    </source>
</evidence>
<accession>A0A7J0GYN6</accession>
<keyword evidence="8" id="KW-1185">Reference proteome</keyword>
<evidence type="ECO:0000313" key="8">
    <source>
        <dbReference type="Proteomes" id="UP000585474"/>
    </source>
</evidence>
<keyword evidence="5" id="KW-0694">RNA-binding</keyword>
<dbReference type="SMART" id="SM00358">
    <property type="entry name" value="DSRM"/>
    <property type="match status" value="1"/>
</dbReference>
<evidence type="ECO:0000313" key="7">
    <source>
        <dbReference type="EMBL" id="GFZ15950.1"/>
    </source>
</evidence>
<dbReference type="InterPro" id="IPR014720">
    <property type="entry name" value="dsRBD_dom"/>
</dbReference>
<dbReference type="Pfam" id="PF00035">
    <property type="entry name" value="dsrm"/>
    <property type="match status" value="1"/>
</dbReference>
<dbReference type="Pfam" id="PF07717">
    <property type="entry name" value="OB_NTP_bind"/>
    <property type="match status" value="1"/>
</dbReference>
<dbReference type="PANTHER" id="PTHR18934">
    <property type="entry name" value="ATP-DEPENDENT RNA HELICASE"/>
    <property type="match status" value="1"/>
</dbReference>
<organism evidence="7 8">
    <name type="scientific">Actinidia rufa</name>
    <dbReference type="NCBI Taxonomy" id="165716"/>
    <lineage>
        <taxon>Eukaryota</taxon>
        <taxon>Viridiplantae</taxon>
        <taxon>Streptophyta</taxon>
        <taxon>Embryophyta</taxon>
        <taxon>Tracheophyta</taxon>
        <taxon>Spermatophyta</taxon>
        <taxon>Magnoliopsida</taxon>
        <taxon>eudicotyledons</taxon>
        <taxon>Gunneridae</taxon>
        <taxon>Pentapetalae</taxon>
        <taxon>asterids</taxon>
        <taxon>Ericales</taxon>
        <taxon>Actinidiaceae</taxon>
        <taxon>Actinidia</taxon>
    </lineage>
</organism>
<dbReference type="InterPro" id="IPR059023">
    <property type="entry name" value="RNA_hel_CTD"/>
</dbReference>
<dbReference type="EC" id="3.6.4.13" evidence="1"/>
<dbReference type="PANTHER" id="PTHR18934:SF146">
    <property type="entry name" value="DEXH-BOX ATP-DEPENDENT RNA HELICASE DEXH5, MITOCHONDRIAL"/>
    <property type="match status" value="1"/>
</dbReference>
<dbReference type="GO" id="GO:0003724">
    <property type="term" value="F:RNA helicase activity"/>
    <property type="evidence" value="ECO:0007669"/>
    <property type="project" value="UniProtKB-EC"/>
</dbReference>
<dbReference type="Proteomes" id="UP000585474">
    <property type="component" value="Unassembled WGS sequence"/>
</dbReference>
<comment type="caution">
    <text evidence="7">The sequence shown here is derived from an EMBL/GenBank/DDBJ whole genome shotgun (WGS) entry which is preliminary data.</text>
</comment>
<evidence type="ECO:0000256" key="1">
    <source>
        <dbReference type="ARBA" id="ARBA00012552"/>
    </source>
</evidence>
<dbReference type="PROSITE" id="PS50137">
    <property type="entry name" value="DS_RBD"/>
    <property type="match status" value="1"/>
</dbReference>
<evidence type="ECO:0000256" key="4">
    <source>
        <dbReference type="ARBA" id="ARBA00047984"/>
    </source>
</evidence>
<keyword evidence="3 7" id="KW-0067">ATP-binding</keyword>
<keyword evidence="2" id="KW-0378">Hydrolase</keyword>